<dbReference type="PROSITE" id="PS00893">
    <property type="entry name" value="NUDIX_BOX"/>
    <property type="match status" value="1"/>
</dbReference>
<reference evidence="7" key="1">
    <citation type="journal article" date="2019" name="Int. J. Syst. Evol. Microbiol.">
        <title>The Global Catalogue of Microorganisms (GCM) 10K type strain sequencing project: providing services to taxonomists for standard genome sequencing and annotation.</title>
        <authorList>
            <consortium name="The Broad Institute Genomics Platform"/>
            <consortium name="The Broad Institute Genome Sequencing Center for Infectious Disease"/>
            <person name="Wu L."/>
            <person name="Ma J."/>
        </authorList>
    </citation>
    <scope>NUCLEOTIDE SEQUENCE [LARGE SCALE GENOMIC DNA]</scope>
    <source>
        <strain evidence="7">IBRC-M 10908</strain>
    </source>
</reference>
<dbReference type="Gene3D" id="3.90.79.10">
    <property type="entry name" value="Nucleoside Triphosphate Pyrophosphohydrolase"/>
    <property type="match status" value="1"/>
</dbReference>
<feature type="domain" description="Nudix hydrolase" evidence="5">
    <location>
        <begin position="7"/>
        <end position="146"/>
    </location>
</feature>
<evidence type="ECO:0000256" key="2">
    <source>
        <dbReference type="ARBA" id="ARBA00022801"/>
    </source>
</evidence>
<keyword evidence="2 3" id="KW-0378">Hydrolase</keyword>
<dbReference type="EMBL" id="JBHSDK010000028">
    <property type="protein sequence ID" value="MFC4337279.1"/>
    <property type="molecule type" value="Genomic_DNA"/>
</dbReference>
<dbReference type="InterPro" id="IPR015797">
    <property type="entry name" value="NUDIX_hydrolase-like_dom_sf"/>
</dbReference>
<evidence type="ECO:0000256" key="3">
    <source>
        <dbReference type="RuleBase" id="RU003476"/>
    </source>
</evidence>
<comment type="similarity">
    <text evidence="1 3">Belongs to the Nudix hydrolase family.</text>
</comment>
<dbReference type="Pfam" id="PF00293">
    <property type="entry name" value="NUDIX"/>
    <property type="match status" value="1"/>
</dbReference>
<dbReference type="RefSeq" id="WP_380624105.1">
    <property type="nucleotide sequence ID" value="NZ_JBHSDK010000028.1"/>
</dbReference>
<dbReference type="InterPro" id="IPR020476">
    <property type="entry name" value="Nudix_hydrolase"/>
</dbReference>
<accession>A0ABV8U3D4</accession>
<keyword evidence="7" id="KW-1185">Reference proteome</keyword>
<sequence length="195" mass="20828">MDIENLPFRQRAAAYVLRRSSSGGLQVLVFAHKDAPEAGIQVPGGGVEAGETVEEAALREAFEETGIAGLRFGGALGNGLQRSVQVPDFDRSTAVRQRSEPGASHVPEPDREESGDGFARGQAAVPVPGSEQVSTYAWLIAPDGLPDEWSHTVSSGADDEGMRFRCRFADVKESGLSWGMDAFLPMAARVVESRI</sequence>
<dbReference type="InterPro" id="IPR000086">
    <property type="entry name" value="NUDIX_hydrolase_dom"/>
</dbReference>
<dbReference type="PROSITE" id="PS51462">
    <property type="entry name" value="NUDIX"/>
    <property type="match status" value="1"/>
</dbReference>
<feature type="compositionally biased region" description="Basic and acidic residues" evidence="4">
    <location>
        <begin position="90"/>
        <end position="99"/>
    </location>
</feature>
<evidence type="ECO:0000313" key="6">
    <source>
        <dbReference type="EMBL" id="MFC4337279.1"/>
    </source>
</evidence>
<feature type="region of interest" description="Disordered" evidence="4">
    <location>
        <begin position="90"/>
        <end position="127"/>
    </location>
</feature>
<evidence type="ECO:0000256" key="4">
    <source>
        <dbReference type="SAM" id="MobiDB-lite"/>
    </source>
</evidence>
<dbReference type="Proteomes" id="UP001595823">
    <property type="component" value="Unassembled WGS sequence"/>
</dbReference>
<dbReference type="InterPro" id="IPR020084">
    <property type="entry name" value="NUDIX_hydrolase_CS"/>
</dbReference>
<comment type="caution">
    <text evidence="6">The sequence shown here is derived from an EMBL/GenBank/DDBJ whole genome shotgun (WGS) entry which is preliminary data.</text>
</comment>
<gene>
    <name evidence="6" type="ORF">ACFPET_18935</name>
</gene>
<protein>
    <submittedName>
        <fullName evidence="6">NUDIX domain-containing protein</fullName>
    </submittedName>
</protein>
<name>A0ABV8U3D4_9ACTN</name>
<proteinExistence type="inferred from homology"/>
<evidence type="ECO:0000313" key="7">
    <source>
        <dbReference type="Proteomes" id="UP001595823"/>
    </source>
</evidence>
<organism evidence="6 7">
    <name type="scientific">Salininema proteolyticum</name>
    <dbReference type="NCBI Taxonomy" id="1607685"/>
    <lineage>
        <taxon>Bacteria</taxon>
        <taxon>Bacillati</taxon>
        <taxon>Actinomycetota</taxon>
        <taxon>Actinomycetes</taxon>
        <taxon>Glycomycetales</taxon>
        <taxon>Glycomycetaceae</taxon>
        <taxon>Salininema</taxon>
    </lineage>
</organism>
<evidence type="ECO:0000259" key="5">
    <source>
        <dbReference type="PROSITE" id="PS51462"/>
    </source>
</evidence>
<dbReference type="PRINTS" id="PR00502">
    <property type="entry name" value="NUDIXFAMILY"/>
</dbReference>
<evidence type="ECO:0000256" key="1">
    <source>
        <dbReference type="ARBA" id="ARBA00005582"/>
    </source>
</evidence>
<dbReference type="SUPFAM" id="SSF55811">
    <property type="entry name" value="Nudix"/>
    <property type="match status" value="1"/>
</dbReference>